<dbReference type="RefSeq" id="WP_272447825.1">
    <property type="nucleotide sequence ID" value="NZ_JAMQKC010000047.1"/>
</dbReference>
<comment type="caution">
    <text evidence="1">The sequence shown here is derived from an EMBL/GenBank/DDBJ whole genome shotgun (WGS) entry which is preliminary data.</text>
</comment>
<evidence type="ECO:0000313" key="2">
    <source>
        <dbReference type="Proteomes" id="UP001145069"/>
    </source>
</evidence>
<gene>
    <name evidence="1" type="ORF">NC799_18030</name>
</gene>
<organism evidence="1 2">
    <name type="scientific">Aquibacillus salsiterrae</name>
    <dbReference type="NCBI Taxonomy" id="2950439"/>
    <lineage>
        <taxon>Bacteria</taxon>
        <taxon>Bacillati</taxon>
        <taxon>Bacillota</taxon>
        <taxon>Bacilli</taxon>
        <taxon>Bacillales</taxon>
        <taxon>Bacillaceae</taxon>
        <taxon>Aquibacillus</taxon>
    </lineage>
</organism>
<dbReference type="EMBL" id="JAMQKC010000047">
    <property type="protein sequence ID" value="MDC3418727.1"/>
    <property type="molecule type" value="Genomic_DNA"/>
</dbReference>
<accession>A0A9X3WF88</accession>
<evidence type="ECO:0000313" key="1">
    <source>
        <dbReference type="EMBL" id="MDC3418727.1"/>
    </source>
</evidence>
<keyword evidence="2" id="KW-1185">Reference proteome</keyword>
<protein>
    <submittedName>
        <fullName evidence="1">Uncharacterized protein</fullName>
    </submittedName>
</protein>
<name>A0A9X3WF88_9BACI</name>
<proteinExistence type="predicted"/>
<dbReference type="Proteomes" id="UP001145069">
    <property type="component" value="Unassembled WGS sequence"/>
</dbReference>
<sequence length="82" mass="9507">MRKITVEKTARILNDFNISFTEGAVKSLVQRQLLKTVPLEYEKRRNSKYNFAIPIKTLGDFLRDKGFTDDEIKNALPYGVEI</sequence>
<reference evidence="1" key="1">
    <citation type="submission" date="2022-06" db="EMBL/GenBank/DDBJ databases">
        <title>Aquibacillus sp. a new bacterium isolated from soil saline samples.</title>
        <authorList>
            <person name="Galisteo C."/>
            <person name="De La Haba R."/>
            <person name="Sanchez-Porro C."/>
            <person name="Ventosa A."/>
        </authorList>
    </citation>
    <scope>NUCLEOTIDE SEQUENCE</scope>
    <source>
        <strain evidence="1">3ASR75-54</strain>
    </source>
</reference>
<dbReference type="AlphaFoldDB" id="A0A9X3WF88"/>